<dbReference type="STRING" id="200378.SAMN05216553_101534"/>
<dbReference type="EMBL" id="FNCC01000001">
    <property type="protein sequence ID" value="SDF41696.1"/>
    <property type="molecule type" value="Genomic_DNA"/>
</dbReference>
<feature type="domain" description="FAD-binding" evidence="4">
    <location>
        <begin position="3"/>
        <end position="351"/>
    </location>
</feature>
<keyword evidence="2" id="KW-0285">Flavoprotein</keyword>
<dbReference type="PANTHER" id="PTHR43004">
    <property type="entry name" value="TRK SYSTEM POTASSIUM UPTAKE PROTEIN"/>
    <property type="match status" value="1"/>
</dbReference>
<dbReference type="GO" id="GO:0071949">
    <property type="term" value="F:FAD binding"/>
    <property type="evidence" value="ECO:0007669"/>
    <property type="project" value="InterPro"/>
</dbReference>
<keyword evidence="6" id="KW-1185">Reference proteome</keyword>
<dbReference type="Gene3D" id="3.30.70.2450">
    <property type="match status" value="1"/>
</dbReference>
<dbReference type="InterPro" id="IPR036188">
    <property type="entry name" value="FAD/NAD-bd_sf"/>
</dbReference>
<evidence type="ECO:0000256" key="1">
    <source>
        <dbReference type="ARBA" id="ARBA00001974"/>
    </source>
</evidence>
<name>A0A1G7KX76_9PSEU</name>
<reference evidence="6" key="1">
    <citation type="submission" date="2016-10" db="EMBL/GenBank/DDBJ databases">
        <authorList>
            <person name="Varghese N."/>
            <person name="Submissions S."/>
        </authorList>
    </citation>
    <scope>NUCLEOTIDE SEQUENCE [LARGE SCALE GENOMIC DNA]</scope>
    <source>
        <strain evidence="6">CGMCC 4.3506</strain>
    </source>
</reference>
<dbReference type="Pfam" id="PF01494">
    <property type="entry name" value="FAD_binding_3"/>
    <property type="match status" value="1"/>
</dbReference>
<dbReference type="Proteomes" id="UP000199623">
    <property type="component" value="Unassembled WGS sequence"/>
</dbReference>
<evidence type="ECO:0000313" key="5">
    <source>
        <dbReference type="EMBL" id="SDF41696.1"/>
    </source>
</evidence>
<protein>
    <submittedName>
        <fullName evidence="5">2-polyprenyl-6-methoxyphenol hydroxylase</fullName>
    </submittedName>
</protein>
<organism evidence="5 6">
    <name type="scientific">Lentzea fradiae</name>
    <dbReference type="NCBI Taxonomy" id="200378"/>
    <lineage>
        <taxon>Bacteria</taxon>
        <taxon>Bacillati</taxon>
        <taxon>Actinomycetota</taxon>
        <taxon>Actinomycetes</taxon>
        <taxon>Pseudonocardiales</taxon>
        <taxon>Pseudonocardiaceae</taxon>
        <taxon>Lentzea</taxon>
    </lineage>
</organism>
<dbReference type="AlphaFoldDB" id="A0A1G7KX76"/>
<comment type="cofactor">
    <cofactor evidence="1">
        <name>FAD</name>
        <dbReference type="ChEBI" id="CHEBI:57692"/>
    </cofactor>
</comment>
<keyword evidence="3" id="KW-0274">FAD</keyword>
<proteinExistence type="predicted"/>
<accession>A0A1G7KX76</accession>
<sequence>MHDVVIVGAGPVGLFLAGELSLVGCSVLVLERGREPRSPLKAFPLGMRNLSAASAEALHRRGLLQPLLTELGAGEASDVDGSVRAAGHFAGITPDAAGVDLAALPPRLPSPALDGRLTSLEAVEVVLAERAVRLGVEIRRGVQVTAVEQDEEGVVARSGEDEYAARWLVGCDGGRSTVRSLAGFDFVGTEPWFTGYVVHATIGGAEKLRKGFVLTSGGLYLNEPVPGYLAFEDFDDGTFDRSRTPSREHLQTVLRRASGTDVTIDEVHLASSFTDRAMQTSTYRRGRVLLAGDAAHVHSPLGGQGLNLGIGDALNLGWKLGAVVRGRLPEALLDTYTRERHPVAQRVLDWTRAQVAVMRPGPYASALQEVVRDLLMTGDGATYVYQRLSGMSVRYDLGGDHPLVGRSAPEFRLEDGTRLADLLQDGRGVALDFTGAQRLRSTAGDWADRVRYASGKAVDDLGHGAVLLRPDGVVVWADGHEPDLAAFAKAATEWFGQPG</sequence>
<dbReference type="InterPro" id="IPR050641">
    <property type="entry name" value="RIFMO-like"/>
</dbReference>
<dbReference type="Gene3D" id="3.50.50.60">
    <property type="entry name" value="FAD/NAD(P)-binding domain"/>
    <property type="match status" value="1"/>
</dbReference>
<evidence type="ECO:0000313" key="6">
    <source>
        <dbReference type="Proteomes" id="UP000199623"/>
    </source>
</evidence>
<dbReference type="Gene3D" id="3.40.30.120">
    <property type="match status" value="1"/>
</dbReference>
<dbReference type="SUPFAM" id="SSF51905">
    <property type="entry name" value="FAD/NAD(P)-binding domain"/>
    <property type="match status" value="1"/>
</dbReference>
<evidence type="ECO:0000259" key="4">
    <source>
        <dbReference type="Pfam" id="PF01494"/>
    </source>
</evidence>
<dbReference type="RefSeq" id="WP_090045079.1">
    <property type="nucleotide sequence ID" value="NZ_FNCC01000001.1"/>
</dbReference>
<dbReference type="Pfam" id="PF21274">
    <property type="entry name" value="Rng_hyd_C"/>
    <property type="match status" value="1"/>
</dbReference>
<evidence type="ECO:0000256" key="3">
    <source>
        <dbReference type="ARBA" id="ARBA00022827"/>
    </source>
</evidence>
<dbReference type="GO" id="GO:0016709">
    <property type="term" value="F:oxidoreductase activity, acting on paired donors, with incorporation or reduction of molecular oxygen, NAD(P)H as one donor, and incorporation of one atom of oxygen"/>
    <property type="evidence" value="ECO:0007669"/>
    <property type="project" value="UniProtKB-ARBA"/>
</dbReference>
<dbReference type="PANTHER" id="PTHR43004:SF19">
    <property type="entry name" value="BINDING MONOOXYGENASE, PUTATIVE (JCVI)-RELATED"/>
    <property type="match status" value="1"/>
</dbReference>
<dbReference type="OrthoDB" id="4141215at2"/>
<dbReference type="InterPro" id="IPR002938">
    <property type="entry name" value="FAD-bd"/>
</dbReference>
<evidence type="ECO:0000256" key="2">
    <source>
        <dbReference type="ARBA" id="ARBA00022630"/>
    </source>
</evidence>
<gene>
    <name evidence="5" type="ORF">SAMN05216553_101534</name>
</gene>
<dbReference type="PRINTS" id="PR00420">
    <property type="entry name" value="RNGMNOXGNASE"/>
</dbReference>